<organism evidence="4">
    <name type="scientific">marine sediment metagenome</name>
    <dbReference type="NCBI Taxonomy" id="412755"/>
    <lineage>
        <taxon>unclassified sequences</taxon>
        <taxon>metagenomes</taxon>
        <taxon>ecological metagenomes</taxon>
    </lineage>
</organism>
<accession>A0A0F9VMP3</accession>
<gene>
    <name evidence="4" type="ORF">LCGC14_0387980</name>
</gene>
<dbReference type="InterPro" id="IPR006343">
    <property type="entry name" value="DnaB/C_C"/>
</dbReference>
<feature type="region of interest" description="Disordered" evidence="1">
    <location>
        <begin position="203"/>
        <end position="238"/>
    </location>
</feature>
<dbReference type="Pfam" id="PF07261">
    <property type="entry name" value="DnaB_2"/>
    <property type="match status" value="1"/>
</dbReference>
<reference evidence="4" key="1">
    <citation type="journal article" date="2015" name="Nature">
        <title>Complex archaea that bridge the gap between prokaryotes and eukaryotes.</title>
        <authorList>
            <person name="Spang A."/>
            <person name="Saw J.H."/>
            <person name="Jorgensen S.L."/>
            <person name="Zaremba-Niedzwiedzka K."/>
            <person name="Martijn J."/>
            <person name="Lind A.E."/>
            <person name="van Eijk R."/>
            <person name="Schleper C."/>
            <person name="Guy L."/>
            <person name="Ettema T.J."/>
        </authorList>
    </citation>
    <scope>NUCLEOTIDE SEQUENCE</scope>
</reference>
<evidence type="ECO:0008006" key="5">
    <source>
        <dbReference type="Google" id="ProtNLM"/>
    </source>
</evidence>
<dbReference type="SUPFAM" id="SSF158499">
    <property type="entry name" value="DnaD domain-like"/>
    <property type="match status" value="1"/>
</dbReference>
<dbReference type="Gene3D" id="1.10.10.630">
    <property type="entry name" value="DnaD domain-like"/>
    <property type="match status" value="1"/>
</dbReference>
<dbReference type="EMBL" id="LAZR01000321">
    <property type="protein sequence ID" value="KKN74756.1"/>
    <property type="molecule type" value="Genomic_DNA"/>
</dbReference>
<dbReference type="InterPro" id="IPR034829">
    <property type="entry name" value="DnaD-like_sf"/>
</dbReference>
<feature type="domain" description="Lin1244/Lin1753-like N-terminal" evidence="3">
    <location>
        <begin position="11"/>
        <end position="101"/>
    </location>
</feature>
<evidence type="ECO:0000259" key="3">
    <source>
        <dbReference type="Pfam" id="PF14297"/>
    </source>
</evidence>
<comment type="caution">
    <text evidence="4">The sequence shown here is derived from an EMBL/GenBank/DDBJ whole genome shotgun (WGS) entry which is preliminary data.</text>
</comment>
<evidence type="ECO:0000313" key="4">
    <source>
        <dbReference type="EMBL" id="KKN74756.1"/>
    </source>
</evidence>
<dbReference type="InterPro" id="IPR025400">
    <property type="entry name" value="Lin1244/Lin1753-like_N"/>
</dbReference>
<dbReference type="AlphaFoldDB" id="A0A0F9VMP3"/>
<evidence type="ECO:0000259" key="2">
    <source>
        <dbReference type="Pfam" id="PF07261"/>
    </source>
</evidence>
<feature type="compositionally biased region" description="Basic and acidic residues" evidence="1">
    <location>
        <begin position="228"/>
        <end position="238"/>
    </location>
</feature>
<feature type="domain" description="DnaB/C C-terminal" evidence="2">
    <location>
        <begin position="145"/>
        <end position="207"/>
    </location>
</feature>
<name>A0A0F9VMP3_9ZZZZ</name>
<evidence type="ECO:0000256" key="1">
    <source>
        <dbReference type="SAM" id="MobiDB-lite"/>
    </source>
</evidence>
<proteinExistence type="predicted"/>
<protein>
    <recommendedName>
        <fullName evidence="5">Lin1244/Lin1753-like N-terminal domain-containing protein</fullName>
    </recommendedName>
</protein>
<dbReference type="Pfam" id="PF14297">
    <property type="entry name" value="Lin1244_N"/>
    <property type="match status" value="1"/>
</dbReference>
<sequence length="238" mass="27090">MARPKKQTVDYFPHYCNGGRSLSILQNQHGNDGFSFWFKLLQLLGKSEGHYYDYSNSNDWLFLITETHVTESMAEKILETLAGIGSIDYELWQKKIIWSQHFVDNVADVYVRRKADVPLRPGTPIPEPAPPITVASGAKIKGMIKYYEEQLGKTLTPRDLDKLKDFADNYPDGWFEKAVDEAKNSKEPIKSPMSYFGKIMETWHTNGGPDARTERISAHSKKSTSNENLKDGLTKPLD</sequence>